<dbReference type="EMBL" id="KZ819636">
    <property type="protein sequence ID" value="PWN90654.1"/>
    <property type="molecule type" value="Genomic_DNA"/>
</dbReference>
<dbReference type="InterPro" id="IPR023465">
    <property type="entry name" value="Riboflavin_kinase_dom_sf"/>
</dbReference>
<evidence type="ECO:0000256" key="12">
    <source>
        <dbReference type="SAM" id="MobiDB-lite"/>
    </source>
</evidence>
<dbReference type="InterPro" id="IPR015865">
    <property type="entry name" value="Riboflavin_kinase_bac/euk"/>
</dbReference>
<protein>
    <recommendedName>
        <fullName evidence="5">Riboflavin kinase</fullName>
        <ecNumber evidence="4">2.7.1.26</ecNumber>
    </recommendedName>
    <alternativeName>
        <fullName evidence="11">Flavin mononucleotide kinase 1</fullName>
    </alternativeName>
</protein>
<dbReference type="GO" id="GO:0005524">
    <property type="term" value="F:ATP binding"/>
    <property type="evidence" value="ECO:0007669"/>
    <property type="project" value="UniProtKB-KW"/>
</dbReference>
<dbReference type="UniPathway" id="UPA00276">
    <property type="reaction ID" value="UER00406"/>
</dbReference>
<evidence type="ECO:0000256" key="6">
    <source>
        <dbReference type="ARBA" id="ARBA00022630"/>
    </source>
</evidence>
<comment type="function">
    <text evidence="1">Catalyzes the phosphorylation of riboflavin (vitamin B2) to form flavin mononucleotide (FMN) coenzyme.</text>
</comment>
<evidence type="ECO:0000256" key="9">
    <source>
        <dbReference type="ARBA" id="ARBA00022741"/>
    </source>
</evidence>
<evidence type="ECO:0000256" key="8">
    <source>
        <dbReference type="ARBA" id="ARBA00022679"/>
    </source>
</evidence>
<dbReference type="GO" id="GO:0008531">
    <property type="term" value="F:riboflavin kinase activity"/>
    <property type="evidence" value="ECO:0007669"/>
    <property type="project" value="UniProtKB-EC"/>
</dbReference>
<proteinExistence type="inferred from homology"/>
<evidence type="ECO:0000256" key="5">
    <source>
        <dbReference type="ARBA" id="ARBA00017394"/>
    </source>
</evidence>
<keyword evidence="7" id="KW-0288">FMN</keyword>
<feature type="compositionally biased region" description="Low complexity" evidence="12">
    <location>
        <begin position="144"/>
        <end position="157"/>
    </location>
</feature>
<dbReference type="SMART" id="SM00904">
    <property type="entry name" value="Flavokinase"/>
    <property type="match status" value="1"/>
</dbReference>
<keyword evidence="8" id="KW-0808">Transferase</keyword>
<dbReference type="SUPFAM" id="SSF82114">
    <property type="entry name" value="Riboflavin kinase-like"/>
    <property type="match status" value="2"/>
</dbReference>
<keyword evidence="15" id="KW-1185">Reference proteome</keyword>
<comment type="similarity">
    <text evidence="3">Belongs to the flavokinase family.</text>
</comment>
<dbReference type="GeneID" id="37040471"/>
<dbReference type="PANTHER" id="PTHR22749:SF6">
    <property type="entry name" value="RIBOFLAVIN KINASE"/>
    <property type="match status" value="1"/>
</dbReference>
<name>A0A316YPC6_9BASI</name>
<dbReference type="InParanoid" id="A0A316YPC6"/>
<dbReference type="GO" id="GO:0009398">
    <property type="term" value="P:FMN biosynthetic process"/>
    <property type="evidence" value="ECO:0007669"/>
    <property type="project" value="UniProtKB-UniPathway"/>
</dbReference>
<gene>
    <name evidence="14" type="ORF">FA10DRAFT_221755</name>
</gene>
<feature type="compositionally biased region" description="Polar residues" evidence="12">
    <location>
        <begin position="132"/>
        <end position="143"/>
    </location>
</feature>
<dbReference type="Proteomes" id="UP000245768">
    <property type="component" value="Unassembled WGS sequence"/>
</dbReference>
<evidence type="ECO:0000256" key="4">
    <source>
        <dbReference type="ARBA" id="ARBA00012105"/>
    </source>
</evidence>
<sequence length="281" mass="31615">RPLICGSYAPERPYPIYLRGIVEKGFGRGGKELGCPTANLPSKVVGPQSPLTRTGIYFGFARVLPQDPDDPDLVDEGDAEASADGQAINFTEEEDFDIDDDGDEVVLGASPVADAFGDQKDWTEGRPLTKPRQMSKSSMKTALQEQNRAEQQQQQQQSKEERRPRNHSSNSSSSSLLRRGKKKPRIPIAPEDTRVFPMVMSVGWNPYYQNTSKTAEVHIMHQFPRDFYGLETRVVVLGYIRPEYNYVSVESLKDDIETDKRVAINSLARPHYQDYGTDPFL</sequence>
<keyword evidence="10" id="KW-0067">ATP-binding</keyword>
<comment type="pathway">
    <text evidence="2">Cofactor biosynthesis; FMN biosynthesis; FMN from riboflavin (ATP route): step 1/1.</text>
</comment>
<feature type="domain" description="Riboflavin kinase" evidence="13">
    <location>
        <begin position="11"/>
        <end position="268"/>
    </location>
</feature>
<dbReference type="GO" id="GO:0009231">
    <property type="term" value="P:riboflavin biosynthetic process"/>
    <property type="evidence" value="ECO:0007669"/>
    <property type="project" value="InterPro"/>
</dbReference>
<feature type="non-terminal residue" evidence="14">
    <location>
        <position position="1"/>
    </location>
</feature>
<evidence type="ECO:0000256" key="10">
    <source>
        <dbReference type="ARBA" id="ARBA00022840"/>
    </source>
</evidence>
<reference evidence="14 15" key="1">
    <citation type="journal article" date="2018" name="Mol. Biol. Evol.">
        <title>Broad Genomic Sampling Reveals a Smut Pathogenic Ancestry of the Fungal Clade Ustilaginomycotina.</title>
        <authorList>
            <person name="Kijpornyongpan T."/>
            <person name="Mondo S.J."/>
            <person name="Barry K."/>
            <person name="Sandor L."/>
            <person name="Lee J."/>
            <person name="Lipzen A."/>
            <person name="Pangilinan J."/>
            <person name="LaButti K."/>
            <person name="Hainaut M."/>
            <person name="Henrissat B."/>
            <person name="Grigoriev I.V."/>
            <person name="Spatafora J.W."/>
            <person name="Aime M.C."/>
        </authorList>
    </citation>
    <scope>NUCLEOTIDE SEQUENCE [LARGE SCALE GENOMIC DNA]</scope>
    <source>
        <strain evidence="14 15">MCA 4198</strain>
    </source>
</reference>
<organism evidence="14 15">
    <name type="scientific">Acaromyces ingoldii</name>
    <dbReference type="NCBI Taxonomy" id="215250"/>
    <lineage>
        <taxon>Eukaryota</taxon>
        <taxon>Fungi</taxon>
        <taxon>Dikarya</taxon>
        <taxon>Basidiomycota</taxon>
        <taxon>Ustilaginomycotina</taxon>
        <taxon>Exobasidiomycetes</taxon>
        <taxon>Exobasidiales</taxon>
        <taxon>Cryptobasidiaceae</taxon>
        <taxon>Acaromyces</taxon>
    </lineage>
</organism>
<feature type="region of interest" description="Disordered" evidence="12">
    <location>
        <begin position="67"/>
        <end position="189"/>
    </location>
</feature>
<dbReference type="InterPro" id="IPR023468">
    <property type="entry name" value="Riboflavin_kinase"/>
</dbReference>
<dbReference type="Pfam" id="PF01687">
    <property type="entry name" value="Flavokinase"/>
    <property type="match status" value="2"/>
</dbReference>
<feature type="compositionally biased region" description="Acidic residues" evidence="12">
    <location>
        <begin position="67"/>
        <end position="81"/>
    </location>
</feature>
<keyword evidence="14" id="KW-0418">Kinase</keyword>
<evidence type="ECO:0000256" key="11">
    <source>
        <dbReference type="ARBA" id="ARBA00029960"/>
    </source>
</evidence>
<evidence type="ECO:0000313" key="14">
    <source>
        <dbReference type="EMBL" id="PWN90654.1"/>
    </source>
</evidence>
<evidence type="ECO:0000256" key="7">
    <source>
        <dbReference type="ARBA" id="ARBA00022643"/>
    </source>
</evidence>
<evidence type="ECO:0000259" key="13">
    <source>
        <dbReference type="SMART" id="SM00904"/>
    </source>
</evidence>
<dbReference type="OrthoDB" id="276388at2759"/>
<dbReference type="Gene3D" id="2.40.30.30">
    <property type="entry name" value="Riboflavin kinase-like"/>
    <property type="match status" value="1"/>
</dbReference>
<evidence type="ECO:0000256" key="1">
    <source>
        <dbReference type="ARBA" id="ARBA00003572"/>
    </source>
</evidence>
<accession>A0A316YPC6</accession>
<dbReference type="EC" id="2.7.1.26" evidence="4"/>
<evidence type="ECO:0000256" key="3">
    <source>
        <dbReference type="ARBA" id="ARBA00010108"/>
    </source>
</evidence>
<dbReference type="STRING" id="215250.A0A316YPC6"/>
<feature type="compositionally biased region" description="Low complexity" evidence="12">
    <location>
        <begin position="167"/>
        <end position="177"/>
    </location>
</feature>
<feature type="non-terminal residue" evidence="14">
    <location>
        <position position="281"/>
    </location>
</feature>
<evidence type="ECO:0000313" key="15">
    <source>
        <dbReference type="Proteomes" id="UP000245768"/>
    </source>
</evidence>
<dbReference type="AlphaFoldDB" id="A0A316YPC6"/>
<keyword evidence="6" id="KW-0285">Flavoprotein</keyword>
<dbReference type="GO" id="GO:0005739">
    <property type="term" value="C:mitochondrion"/>
    <property type="evidence" value="ECO:0007669"/>
    <property type="project" value="TreeGrafter"/>
</dbReference>
<dbReference type="FunCoup" id="A0A316YPC6">
    <property type="interactions" value="270"/>
</dbReference>
<evidence type="ECO:0000256" key="2">
    <source>
        <dbReference type="ARBA" id="ARBA00005201"/>
    </source>
</evidence>
<dbReference type="RefSeq" id="XP_025377852.1">
    <property type="nucleotide sequence ID" value="XM_025518555.1"/>
</dbReference>
<feature type="compositionally biased region" description="Acidic residues" evidence="12">
    <location>
        <begin position="91"/>
        <end position="104"/>
    </location>
</feature>
<dbReference type="PANTHER" id="PTHR22749">
    <property type="entry name" value="RIBOFLAVIN KINASE/FMN ADENYLYLTRANSFERASE"/>
    <property type="match status" value="1"/>
</dbReference>
<keyword evidence="9" id="KW-0547">Nucleotide-binding</keyword>